<dbReference type="GO" id="GO:0004803">
    <property type="term" value="F:transposase activity"/>
    <property type="evidence" value="ECO:0007669"/>
    <property type="project" value="InterPro"/>
</dbReference>
<protein>
    <recommendedName>
        <fullName evidence="1">Transposase IS4-like domain-containing protein</fullName>
    </recommendedName>
</protein>
<dbReference type="AlphaFoldDB" id="A0A4U2PNU9"/>
<accession>A0A4U2PNU9</accession>
<evidence type="ECO:0000259" key="1">
    <source>
        <dbReference type="Pfam" id="PF01609"/>
    </source>
</evidence>
<organism evidence="2 3">
    <name type="scientific">Paenibacillus terrae</name>
    <dbReference type="NCBI Taxonomy" id="159743"/>
    <lineage>
        <taxon>Bacteria</taxon>
        <taxon>Bacillati</taxon>
        <taxon>Bacillota</taxon>
        <taxon>Bacilli</taxon>
        <taxon>Bacillales</taxon>
        <taxon>Paenibacillaceae</taxon>
        <taxon>Paenibacillus</taxon>
    </lineage>
</organism>
<reference evidence="2 3" key="1">
    <citation type="submission" date="2018-01" db="EMBL/GenBank/DDBJ databases">
        <title>Bacillales members from the olive rhizosphere are effective biological control agents against Verticillium dahliae.</title>
        <authorList>
            <person name="Gomez-Lama C."/>
            <person name="Legarda G."/>
            <person name="Ruano-Rosa D."/>
            <person name="Pizarro-Tobias P."/>
            <person name="Valverde-Corredor A."/>
            <person name="Niqui J.L."/>
            <person name="Trivino J.C."/>
            <person name="Roca A."/>
            <person name="Mercado-Blanco J."/>
        </authorList>
    </citation>
    <scope>NUCLEOTIDE SEQUENCE [LARGE SCALE GENOMIC DNA]</scope>
    <source>
        <strain evidence="2 3">PIC167</strain>
    </source>
</reference>
<dbReference type="GO" id="GO:0006313">
    <property type="term" value="P:DNA transposition"/>
    <property type="evidence" value="ECO:0007669"/>
    <property type="project" value="InterPro"/>
</dbReference>
<dbReference type="EMBL" id="PNXQ01000018">
    <property type="protein sequence ID" value="TKH40737.1"/>
    <property type="molecule type" value="Genomic_DNA"/>
</dbReference>
<name>A0A4U2PNU9_9BACL</name>
<dbReference type="GO" id="GO:0003677">
    <property type="term" value="F:DNA binding"/>
    <property type="evidence" value="ECO:0007669"/>
    <property type="project" value="InterPro"/>
</dbReference>
<proteinExistence type="predicted"/>
<feature type="domain" description="Transposase IS4-like" evidence="1">
    <location>
        <begin position="5"/>
        <end position="78"/>
    </location>
</feature>
<dbReference type="Proteomes" id="UP000308114">
    <property type="component" value="Unassembled WGS sequence"/>
</dbReference>
<comment type="caution">
    <text evidence="2">The sequence shown here is derived from an EMBL/GenBank/DDBJ whole genome shotgun (WGS) entry which is preliminary data.</text>
</comment>
<evidence type="ECO:0000313" key="2">
    <source>
        <dbReference type="EMBL" id="TKH40737.1"/>
    </source>
</evidence>
<gene>
    <name evidence="2" type="ORF">C1I60_23460</name>
</gene>
<evidence type="ECO:0000313" key="3">
    <source>
        <dbReference type="Proteomes" id="UP000308114"/>
    </source>
</evidence>
<dbReference type="InterPro" id="IPR002559">
    <property type="entry name" value="Transposase_11"/>
</dbReference>
<sequence length="95" mass="10481">MGRSRGGLTTKIHAVVDALGNPLRLELTAEQRHDSVVGYEMLNSIGLTQKQVLADWDYDTNRILKLLKEQEAAPVIPSTVEYSENGTKKSTKNGI</sequence>
<dbReference type="Pfam" id="PF01609">
    <property type="entry name" value="DDE_Tnp_1"/>
    <property type="match status" value="1"/>
</dbReference>